<dbReference type="AlphaFoldDB" id="A0A426TSB5"/>
<reference evidence="1 2" key="1">
    <citation type="submission" date="2018-12" db="EMBL/GenBank/DDBJ databases">
        <title>Genome Sequence of Candidatus Viridilinea halotolerans isolated from saline sulfide-rich spring.</title>
        <authorList>
            <person name="Grouzdev D.S."/>
            <person name="Burganskaya E.I."/>
            <person name="Krutkina M.S."/>
            <person name="Sukhacheva M.V."/>
            <person name="Gorlenko V.M."/>
        </authorList>
    </citation>
    <scope>NUCLEOTIDE SEQUENCE [LARGE SCALE GENOMIC DNA]</scope>
    <source>
        <strain evidence="1">Chok-6</strain>
    </source>
</reference>
<evidence type="ECO:0000313" key="2">
    <source>
        <dbReference type="Proteomes" id="UP000280307"/>
    </source>
</evidence>
<evidence type="ECO:0000313" key="1">
    <source>
        <dbReference type="EMBL" id="RRR66817.1"/>
    </source>
</evidence>
<comment type="caution">
    <text evidence="1">The sequence shown here is derived from an EMBL/GenBank/DDBJ whole genome shotgun (WGS) entry which is preliminary data.</text>
</comment>
<proteinExistence type="predicted"/>
<dbReference type="EMBL" id="RSAS01000828">
    <property type="protein sequence ID" value="RRR66817.1"/>
    <property type="molecule type" value="Genomic_DNA"/>
</dbReference>
<sequence length="98" mass="10810">MSQPDFPSQLNLRPRPSRSLQIEIPVDVYASLERVATGRDMDAAALAKLYIGQGLRQELAQHFAQHVLDLTAQVLVRHGQSPEQVAAILHEIRSGSTV</sequence>
<name>A0A426TSB5_9CHLR</name>
<dbReference type="Proteomes" id="UP000280307">
    <property type="component" value="Unassembled WGS sequence"/>
</dbReference>
<evidence type="ECO:0008006" key="3">
    <source>
        <dbReference type="Google" id="ProtNLM"/>
    </source>
</evidence>
<gene>
    <name evidence="1" type="ORF">EI684_20110</name>
</gene>
<protein>
    <recommendedName>
        <fullName evidence="3">CopG family transcriptional regulator</fullName>
    </recommendedName>
</protein>
<accession>A0A426TSB5</accession>
<organism evidence="1 2">
    <name type="scientific">Candidatus Viridilinea halotolerans</name>
    <dbReference type="NCBI Taxonomy" id="2491704"/>
    <lineage>
        <taxon>Bacteria</taxon>
        <taxon>Bacillati</taxon>
        <taxon>Chloroflexota</taxon>
        <taxon>Chloroflexia</taxon>
        <taxon>Chloroflexales</taxon>
        <taxon>Chloroflexineae</taxon>
        <taxon>Oscillochloridaceae</taxon>
        <taxon>Candidatus Viridilinea</taxon>
    </lineage>
</organism>